<dbReference type="SUPFAM" id="SSF52540">
    <property type="entry name" value="P-loop containing nucleoside triphosphate hydrolases"/>
    <property type="match status" value="1"/>
</dbReference>
<sequence>MNNNKIEKILWPIGVLFFSSIFFFTIKTVPLSVYFMIIDLLLLGLILKYSVRKNRYLFCNILVAAWANMVSYIGIRTVQKNIISWHFYGRNWYVYLLFCGYIGEILWISSVLILKKKCVNIQVESGNDQGFVNDNLKFSPWFIESRKRDLLRLEEYLTFSNVVGVNGAWGTGKTCLLEEFERRHEKEIYLLRVDVLTCNLDEVDLFLLQEMERIFRKERIYPHYSKELRSIMTANSVLKEFLQFLGESGDIKAKVLDSYREDVAKLKKIILIVIEDLDRIQNVEQIKKLLDFTERLSGGQIRIVYEYDSENLAECGLRRSYLEKYIPYVVNLTNISFQDAVRYYMPDKKAYSKYYFLTASVFLGAYAEEVFGFNMEMSIRLDNPSLRKVKHFLQESEEQLQKPEFGTEKKQNTVLAFYFMKHFFPDFYEGLTLFGNCIDEIKFEVPQTKERYSLQELMNQVRKNQEADGKSESGLSEDKVRELFSAPNTQENQCGLILLKLLGYNIQSMDEAYRDRTKMDEGEGKRVNRVYEYHYMRSVEALKHAEKNDKVSALIRNLHANGNQKDTQAEQRAKVFVSEVLEQEDQVAGWKRFKQSEEGVFLMGIDGYVELAKSLRLLLEAEEWKSRAQDIWYRFVVFYNKGQTHQITPEYIAMCNYIDARSCKVFLEIIKNFNEMKIIGRMPEEKMYLNFLKKYSQYAWYVGFLDYYQEWKLDTNGEKDLLLDYLKDIDQRLQLSMTLVPECDHIRADMEVVLRFFRKNQELVKTEKIAEWKDWLQIKINTHSQEEYVDEEMYKKLEKLAESDINQEEFGRYLDQAYVEEKVSLREAKMLNKQFFSRCIPRNTGN</sequence>
<feature type="transmembrane region" description="Helical" evidence="1">
    <location>
        <begin position="9"/>
        <end position="26"/>
    </location>
</feature>
<feature type="transmembrane region" description="Helical" evidence="1">
    <location>
        <begin position="32"/>
        <end position="49"/>
    </location>
</feature>
<gene>
    <name evidence="3" type="ORF">WMO41_07810</name>
</gene>
<evidence type="ECO:0000313" key="3">
    <source>
        <dbReference type="EMBL" id="MEQ2563069.1"/>
    </source>
</evidence>
<accession>A0ABV1HLS4</accession>
<feature type="domain" description="KAP NTPase" evidence="2">
    <location>
        <begin position="161"/>
        <end position="339"/>
    </location>
</feature>
<keyword evidence="4" id="KW-1185">Reference proteome</keyword>
<dbReference type="Proteomes" id="UP001437460">
    <property type="component" value="Unassembled WGS sequence"/>
</dbReference>
<feature type="transmembrane region" description="Helical" evidence="1">
    <location>
        <begin position="354"/>
        <end position="373"/>
    </location>
</feature>
<organism evidence="3 4">
    <name type="scientific">Ventrimonas faecis</name>
    <dbReference type="NCBI Taxonomy" id="3133170"/>
    <lineage>
        <taxon>Bacteria</taxon>
        <taxon>Bacillati</taxon>
        <taxon>Bacillota</taxon>
        <taxon>Clostridia</taxon>
        <taxon>Lachnospirales</taxon>
        <taxon>Lachnospiraceae</taxon>
        <taxon>Ventrimonas</taxon>
    </lineage>
</organism>
<evidence type="ECO:0000259" key="2">
    <source>
        <dbReference type="Pfam" id="PF07693"/>
    </source>
</evidence>
<evidence type="ECO:0000256" key="1">
    <source>
        <dbReference type="SAM" id="Phobius"/>
    </source>
</evidence>
<feature type="transmembrane region" description="Helical" evidence="1">
    <location>
        <begin position="56"/>
        <end position="75"/>
    </location>
</feature>
<keyword evidence="1" id="KW-0472">Membrane</keyword>
<keyword evidence="1" id="KW-1133">Transmembrane helix</keyword>
<dbReference type="InterPro" id="IPR027417">
    <property type="entry name" value="P-loop_NTPase"/>
</dbReference>
<proteinExistence type="predicted"/>
<dbReference type="RefSeq" id="WP_349229277.1">
    <property type="nucleotide sequence ID" value="NZ_JBBMFJ010000013.1"/>
</dbReference>
<dbReference type="InterPro" id="IPR011646">
    <property type="entry name" value="KAP_P-loop"/>
</dbReference>
<dbReference type="Gene3D" id="3.40.50.300">
    <property type="entry name" value="P-loop containing nucleotide triphosphate hydrolases"/>
    <property type="match status" value="1"/>
</dbReference>
<feature type="transmembrane region" description="Helical" evidence="1">
    <location>
        <begin position="95"/>
        <end position="114"/>
    </location>
</feature>
<protein>
    <submittedName>
        <fullName evidence="3">P-loop NTPase fold protein</fullName>
    </submittedName>
</protein>
<comment type="caution">
    <text evidence="3">The sequence shown here is derived from an EMBL/GenBank/DDBJ whole genome shotgun (WGS) entry which is preliminary data.</text>
</comment>
<evidence type="ECO:0000313" key="4">
    <source>
        <dbReference type="Proteomes" id="UP001437460"/>
    </source>
</evidence>
<dbReference type="Pfam" id="PF07693">
    <property type="entry name" value="KAP_NTPase"/>
    <property type="match status" value="1"/>
</dbReference>
<name>A0ABV1HLS4_9FIRM</name>
<reference evidence="3 4" key="1">
    <citation type="submission" date="2024-03" db="EMBL/GenBank/DDBJ databases">
        <title>Human intestinal bacterial collection.</title>
        <authorList>
            <person name="Pauvert C."/>
            <person name="Hitch T.C.A."/>
            <person name="Clavel T."/>
        </authorList>
    </citation>
    <scope>NUCLEOTIDE SEQUENCE [LARGE SCALE GENOMIC DNA]</scope>
    <source>
        <strain evidence="3 4">CLA-AP-H27</strain>
    </source>
</reference>
<dbReference type="EMBL" id="JBBMFJ010000013">
    <property type="protein sequence ID" value="MEQ2563069.1"/>
    <property type="molecule type" value="Genomic_DNA"/>
</dbReference>
<keyword evidence="1" id="KW-0812">Transmembrane</keyword>